<reference evidence="3 4" key="1">
    <citation type="submission" date="2020-08" db="EMBL/GenBank/DDBJ databases">
        <title>Genomic Encyclopedia of Type Strains, Phase IV (KMG-IV): sequencing the most valuable type-strain genomes for metagenomic binning, comparative biology and taxonomic classification.</title>
        <authorList>
            <person name="Goeker M."/>
        </authorList>
    </citation>
    <scope>NUCLEOTIDE SEQUENCE [LARGE SCALE GENOMIC DNA]</scope>
    <source>
        <strain evidence="3 4">DSM 101806</strain>
    </source>
</reference>
<dbReference type="GO" id="GO:0030288">
    <property type="term" value="C:outer membrane-bounded periplasmic space"/>
    <property type="evidence" value="ECO:0007669"/>
    <property type="project" value="InterPro"/>
</dbReference>
<feature type="signal peptide" evidence="1">
    <location>
        <begin position="1"/>
        <end position="27"/>
    </location>
</feature>
<dbReference type="Gene3D" id="2.60.40.10">
    <property type="entry name" value="Immunoglobulins"/>
    <property type="match status" value="1"/>
</dbReference>
<feature type="chain" id="PRO_5031261519" evidence="1">
    <location>
        <begin position="28"/>
        <end position="252"/>
    </location>
</feature>
<dbReference type="InterPro" id="IPR050643">
    <property type="entry name" value="Periplasmic_pilus_chap"/>
</dbReference>
<gene>
    <name evidence="3" type="ORF">GGR46_002263</name>
</gene>
<dbReference type="Pfam" id="PF00345">
    <property type="entry name" value="PapD_N"/>
    <property type="match status" value="1"/>
</dbReference>
<dbReference type="PANTHER" id="PTHR30251:SF4">
    <property type="entry name" value="SLR1668 PROTEIN"/>
    <property type="match status" value="1"/>
</dbReference>
<dbReference type="InterPro" id="IPR008962">
    <property type="entry name" value="PapD-like_sf"/>
</dbReference>
<evidence type="ECO:0000313" key="4">
    <source>
        <dbReference type="Proteomes" id="UP000557392"/>
    </source>
</evidence>
<dbReference type="SUPFAM" id="SSF49354">
    <property type="entry name" value="PapD-like"/>
    <property type="match status" value="1"/>
</dbReference>
<dbReference type="Proteomes" id="UP000557392">
    <property type="component" value="Unassembled WGS sequence"/>
</dbReference>
<dbReference type="InterPro" id="IPR016147">
    <property type="entry name" value="Pili_assmbl_chaperone_N"/>
</dbReference>
<evidence type="ECO:0000259" key="2">
    <source>
        <dbReference type="Pfam" id="PF00345"/>
    </source>
</evidence>
<dbReference type="RefSeq" id="WP_183997693.1">
    <property type="nucleotide sequence ID" value="NZ_JACIEH010000002.1"/>
</dbReference>
<dbReference type="InterPro" id="IPR013783">
    <property type="entry name" value="Ig-like_fold"/>
</dbReference>
<comment type="caution">
    <text evidence="3">The sequence shown here is derived from an EMBL/GenBank/DDBJ whole genome shotgun (WGS) entry which is preliminary data.</text>
</comment>
<dbReference type="EMBL" id="JACIEH010000002">
    <property type="protein sequence ID" value="MBB4098699.1"/>
    <property type="molecule type" value="Genomic_DNA"/>
</dbReference>
<dbReference type="PANTHER" id="PTHR30251">
    <property type="entry name" value="PILUS ASSEMBLY CHAPERONE"/>
    <property type="match status" value="1"/>
</dbReference>
<protein>
    <submittedName>
        <fullName evidence="3">Fimbrial chaperone protein</fullName>
    </submittedName>
</protein>
<name>A0A7W6JSC0_9SPHN</name>
<evidence type="ECO:0000256" key="1">
    <source>
        <dbReference type="SAM" id="SignalP"/>
    </source>
</evidence>
<keyword evidence="1" id="KW-0732">Signal</keyword>
<accession>A0A7W6JSC0</accession>
<proteinExistence type="predicted"/>
<sequence length="252" mass="27043">MKKWIHGLALGTALAAAMLASSPLVKAETVQPVVIDLSPTGSGMSQTITVENTFTQPLPVELRVEELTFDQTGLHGTGKDSGDLLIFPPQAIIQPGQTQSFRVQYIGDPALARSKHYYVTVAQLPVQLPQGQSAIQILYNFQVLVSVKPAGAKAQLKIAQSEVARDEKGQPVAAITLTNDSPAHGYLSKGRLRIVERDRSGKEVFRRTLAGPEIQQTVGFGLVGAGQTRRLLIPVQLPTSEGTIDAQFTPEG</sequence>
<evidence type="ECO:0000313" key="3">
    <source>
        <dbReference type="EMBL" id="MBB4098699.1"/>
    </source>
</evidence>
<keyword evidence="4" id="KW-1185">Reference proteome</keyword>
<organism evidence="3 4">
    <name type="scientific">Sphingomonas kyeonggiensis</name>
    <dbReference type="NCBI Taxonomy" id="1268553"/>
    <lineage>
        <taxon>Bacteria</taxon>
        <taxon>Pseudomonadati</taxon>
        <taxon>Pseudomonadota</taxon>
        <taxon>Alphaproteobacteria</taxon>
        <taxon>Sphingomonadales</taxon>
        <taxon>Sphingomonadaceae</taxon>
        <taxon>Sphingomonas</taxon>
    </lineage>
</organism>
<dbReference type="AlphaFoldDB" id="A0A7W6JSC0"/>
<feature type="domain" description="Pili assembly chaperone N-terminal" evidence="2">
    <location>
        <begin position="44"/>
        <end position="151"/>
    </location>
</feature>
<dbReference type="GO" id="GO:0071555">
    <property type="term" value="P:cell wall organization"/>
    <property type="evidence" value="ECO:0007669"/>
    <property type="project" value="InterPro"/>
</dbReference>